<accession>A0AC35F9G2</accession>
<sequence>MDASLAPRASHVFRFDQKVTQLKPHLVKPQLNSSYDYYIFRIIFNLPIGLLLSYGVYELGWKRLNFADFDETFLEIFKWGMIVCGGISFALSPIFRCAIICVIFGALGKSGQGILSMYVAEQLSAGPIDNILNNFQATSDIVICHLQTQASITAERITLASGPLEDLIERNFDVEEEEEEEEESINSTDTTTEKPSRWKEFKSKSGKSVARRFIRRCQQLFAGASKQCHDRFMDIQQLCYDAVPWPLEGWICGQFNVNDLCQPKKLINAAKKSCRMDSNDINDAKLTPDLDTKIENAKSLGKDLKNQLKINLHFKIDEEIRDERIRVLNEIKEQIKGDIDLIHVIIQTFKELLSAFLILLVYSIFKDVITMISNYLNNIDFKNSFLTTYFWYIDEKRKNAGQIYLKPLSKAEIKKNSLMSPFAKPTPLEIKASWQPLLKWATSFIVATVIVCIDFYFHRILSHLLEF</sequence>
<organism evidence="1 2">
    <name type="scientific">Panagrolaimus sp. PS1159</name>
    <dbReference type="NCBI Taxonomy" id="55785"/>
    <lineage>
        <taxon>Eukaryota</taxon>
        <taxon>Metazoa</taxon>
        <taxon>Ecdysozoa</taxon>
        <taxon>Nematoda</taxon>
        <taxon>Chromadorea</taxon>
        <taxon>Rhabditida</taxon>
        <taxon>Tylenchina</taxon>
        <taxon>Panagrolaimomorpha</taxon>
        <taxon>Panagrolaimoidea</taxon>
        <taxon>Panagrolaimidae</taxon>
        <taxon>Panagrolaimus</taxon>
    </lineage>
</organism>
<name>A0AC35F9G2_9BILA</name>
<reference evidence="2" key="1">
    <citation type="submission" date="2022-11" db="UniProtKB">
        <authorList>
            <consortium name="WormBaseParasite"/>
        </authorList>
    </citation>
    <scope>IDENTIFICATION</scope>
</reference>
<proteinExistence type="predicted"/>
<evidence type="ECO:0000313" key="2">
    <source>
        <dbReference type="WBParaSite" id="PS1159_v2.g15224.t1"/>
    </source>
</evidence>
<evidence type="ECO:0000313" key="1">
    <source>
        <dbReference type="Proteomes" id="UP000887580"/>
    </source>
</evidence>
<dbReference type="WBParaSite" id="PS1159_v2.g15224.t1">
    <property type="protein sequence ID" value="PS1159_v2.g15224.t1"/>
    <property type="gene ID" value="PS1159_v2.g15224"/>
</dbReference>
<protein>
    <submittedName>
        <fullName evidence="2">Dendritic cell-specific transmembrane protein-like domain-containing protein</fullName>
    </submittedName>
</protein>
<dbReference type="Proteomes" id="UP000887580">
    <property type="component" value="Unplaced"/>
</dbReference>